<protein>
    <submittedName>
        <fullName evidence="7">Uncharacterized protein</fullName>
    </submittedName>
</protein>
<evidence type="ECO:0000256" key="3">
    <source>
        <dbReference type="ARBA" id="ARBA00022692"/>
    </source>
</evidence>
<evidence type="ECO:0000256" key="5">
    <source>
        <dbReference type="ARBA" id="ARBA00023136"/>
    </source>
</evidence>
<name>A0AAD3YF00_9TREE</name>
<dbReference type="SUPFAM" id="SSF103473">
    <property type="entry name" value="MFS general substrate transporter"/>
    <property type="match status" value="1"/>
</dbReference>
<gene>
    <name evidence="7" type="ORF">CspeluHIS016_0802690</name>
</gene>
<keyword evidence="4 6" id="KW-1133">Transmembrane helix</keyword>
<feature type="transmembrane region" description="Helical" evidence="6">
    <location>
        <begin position="507"/>
        <end position="527"/>
    </location>
</feature>
<comment type="subcellular location">
    <subcellularLocation>
        <location evidence="1">Membrane</location>
        <topology evidence="1">Multi-pass membrane protein</topology>
    </subcellularLocation>
</comment>
<feature type="transmembrane region" description="Helical" evidence="6">
    <location>
        <begin position="369"/>
        <end position="389"/>
    </location>
</feature>
<feature type="transmembrane region" description="Helical" evidence="6">
    <location>
        <begin position="133"/>
        <end position="155"/>
    </location>
</feature>
<dbReference type="AlphaFoldDB" id="A0AAD3YF00"/>
<feature type="transmembrane region" description="Helical" evidence="6">
    <location>
        <begin position="444"/>
        <end position="468"/>
    </location>
</feature>
<feature type="transmembrane region" description="Helical" evidence="6">
    <location>
        <begin position="246"/>
        <end position="267"/>
    </location>
</feature>
<keyword evidence="8" id="KW-1185">Reference proteome</keyword>
<organism evidence="7 8">
    <name type="scientific">Cutaneotrichosporon spelunceum</name>
    <dbReference type="NCBI Taxonomy" id="1672016"/>
    <lineage>
        <taxon>Eukaryota</taxon>
        <taxon>Fungi</taxon>
        <taxon>Dikarya</taxon>
        <taxon>Basidiomycota</taxon>
        <taxon>Agaricomycotina</taxon>
        <taxon>Tremellomycetes</taxon>
        <taxon>Trichosporonales</taxon>
        <taxon>Trichosporonaceae</taxon>
        <taxon>Cutaneotrichosporon</taxon>
    </lineage>
</organism>
<evidence type="ECO:0000256" key="2">
    <source>
        <dbReference type="ARBA" id="ARBA00005982"/>
    </source>
</evidence>
<evidence type="ECO:0000256" key="4">
    <source>
        <dbReference type="ARBA" id="ARBA00022989"/>
    </source>
</evidence>
<dbReference type="PANTHER" id="PTHR11654">
    <property type="entry name" value="OLIGOPEPTIDE TRANSPORTER-RELATED"/>
    <property type="match status" value="1"/>
</dbReference>
<keyword evidence="3 6" id="KW-0812">Transmembrane</keyword>
<feature type="transmembrane region" description="Helical" evidence="6">
    <location>
        <begin position="331"/>
        <end position="349"/>
    </location>
</feature>
<comment type="similarity">
    <text evidence="2">Belongs to the major facilitator superfamily. Proton-dependent oligopeptide transporter (POT/PTR) (TC 2.A.17) family.</text>
</comment>
<evidence type="ECO:0000256" key="6">
    <source>
        <dbReference type="SAM" id="Phobius"/>
    </source>
</evidence>
<dbReference type="Pfam" id="PF00854">
    <property type="entry name" value="PTR2"/>
    <property type="match status" value="2"/>
</dbReference>
<feature type="transmembrane region" description="Helical" evidence="6">
    <location>
        <begin position="103"/>
        <end position="126"/>
    </location>
</feature>
<evidence type="ECO:0000313" key="8">
    <source>
        <dbReference type="Proteomes" id="UP001222932"/>
    </source>
</evidence>
<sequence length="538" mass="57444">MFTRIRQGFSLRGTYELVADTDDHAILRAPTASESTLRRVPATVPVTAHLLALVEFAERASYYGVSGVFANFVQRPLPSGSSTGAPANGSDTPPGALGMGLRASATVSALFTVMAFASPLVGGALADVRWAKFRTIAVGTAISAIAHLLCVWAAIPSVLLSGTAFLPFIISVILLGGATGLIKANIAPLMGQQYVHDDYVATVKGERVVVEREATVQKIMAAYYLSINVGAFFAVTSTFAEKYVGFWLAYLIPGIIFFLMPPLLYLVRPYLTPEPAPSSAALVDAYDLVRRAVKGEVPSAAEYELASDEEGGHLVEPKGGDVQQALLACKLFLFFAIYNIADGGLNTIMTSMAGSMRTNGIPNDVLEKANPFAIVLAIPLLNKFVYPSLEMRKIPHGPVRRIIAGFILAAAGMLWCAVLQYAVYRTSPCGFDATTCEQVSPLSAWLVLPAPLLTGASEAIACVSALELAFTMSPPGLRSIVTSLFLFTQAISAILVLAFLPLMHDPLLVWTFLLAAILTLAAAAGVWRMFKFLDDERA</sequence>
<keyword evidence="5 6" id="KW-0472">Membrane</keyword>
<proteinExistence type="inferred from homology"/>
<feature type="transmembrane region" description="Helical" evidence="6">
    <location>
        <begin position="401"/>
        <end position="424"/>
    </location>
</feature>
<dbReference type="GO" id="GO:0016020">
    <property type="term" value="C:membrane"/>
    <property type="evidence" value="ECO:0007669"/>
    <property type="project" value="UniProtKB-SubCell"/>
</dbReference>
<comment type="caution">
    <text evidence="7">The sequence shown here is derived from an EMBL/GenBank/DDBJ whole genome shotgun (WGS) entry which is preliminary data.</text>
</comment>
<dbReference type="EMBL" id="BTCM01000008">
    <property type="protein sequence ID" value="GMK59663.1"/>
    <property type="molecule type" value="Genomic_DNA"/>
</dbReference>
<accession>A0AAD3YF00</accession>
<dbReference type="InterPro" id="IPR036259">
    <property type="entry name" value="MFS_trans_sf"/>
</dbReference>
<dbReference type="GO" id="GO:0022857">
    <property type="term" value="F:transmembrane transporter activity"/>
    <property type="evidence" value="ECO:0007669"/>
    <property type="project" value="InterPro"/>
</dbReference>
<reference evidence="7" key="2">
    <citation type="submission" date="2023-06" db="EMBL/GenBank/DDBJ databases">
        <authorList>
            <person name="Kobayashi Y."/>
            <person name="Kayamori A."/>
            <person name="Aoki K."/>
            <person name="Shiwa Y."/>
            <person name="Fujita N."/>
            <person name="Sugita T."/>
            <person name="Iwasaki W."/>
            <person name="Tanaka N."/>
            <person name="Takashima M."/>
        </authorList>
    </citation>
    <scope>NUCLEOTIDE SEQUENCE</scope>
    <source>
        <strain evidence="7">HIS016</strain>
    </source>
</reference>
<dbReference type="Proteomes" id="UP001222932">
    <property type="component" value="Unassembled WGS sequence"/>
</dbReference>
<feature type="transmembrane region" description="Helical" evidence="6">
    <location>
        <begin position="221"/>
        <end position="240"/>
    </location>
</feature>
<evidence type="ECO:0000313" key="7">
    <source>
        <dbReference type="EMBL" id="GMK59663.1"/>
    </source>
</evidence>
<dbReference type="InterPro" id="IPR000109">
    <property type="entry name" value="POT_fam"/>
</dbReference>
<feature type="transmembrane region" description="Helical" evidence="6">
    <location>
        <begin position="480"/>
        <end position="501"/>
    </location>
</feature>
<dbReference type="Gene3D" id="1.20.1250.20">
    <property type="entry name" value="MFS general substrate transporter like domains"/>
    <property type="match status" value="1"/>
</dbReference>
<evidence type="ECO:0000256" key="1">
    <source>
        <dbReference type="ARBA" id="ARBA00004141"/>
    </source>
</evidence>
<reference evidence="7" key="1">
    <citation type="journal article" date="2023" name="BMC Genomics">
        <title>Chromosome-level genome assemblies of Cutaneotrichosporon spp. (Trichosporonales, Basidiomycota) reveal imbalanced evolution between nucleotide sequences and chromosome synteny.</title>
        <authorList>
            <person name="Kobayashi Y."/>
            <person name="Kayamori A."/>
            <person name="Aoki K."/>
            <person name="Shiwa Y."/>
            <person name="Matsutani M."/>
            <person name="Fujita N."/>
            <person name="Sugita T."/>
            <person name="Iwasaki W."/>
            <person name="Tanaka N."/>
            <person name="Takashima M."/>
        </authorList>
    </citation>
    <scope>NUCLEOTIDE SEQUENCE</scope>
    <source>
        <strain evidence="7">HIS016</strain>
    </source>
</reference>
<feature type="transmembrane region" description="Helical" evidence="6">
    <location>
        <begin position="161"/>
        <end position="182"/>
    </location>
</feature>